<keyword evidence="4 7" id="KW-0812">Transmembrane</keyword>
<keyword evidence="3" id="KW-1003">Cell membrane</keyword>
<name>A0A926NK70_9BACI</name>
<reference evidence="9" key="1">
    <citation type="submission" date="2020-09" db="EMBL/GenBank/DDBJ databases">
        <title>A novel bacterium of genus Bacillus, isolated from South China Sea.</title>
        <authorList>
            <person name="Huang H."/>
            <person name="Mo K."/>
            <person name="Hu Y."/>
        </authorList>
    </citation>
    <scope>NUCLEOTIDE SEQUENCE</scope>
    <source>
        <strain evidence="9">IB182487</strain>
    </source>
</reference>
<dbReference type="RefSeq" id="WP_191160300.1">
    <property type="nucleotide sequence ID" value="NZ_JACXAI010000027.1"/>
</dbReference>
<evidence type="ECO:0000256" key="5">
    <source>
        <dbReference type="ARBA" id="ARBA00022989"/>
    </source>
</evidence>
<dbReference type="Proteomes" id="UP000626844">
    <property type="component" value="Unassembled WGS sequence"/>
</dbReference>
<dbReference type="PANTHER" id="PTHR43744">
    <property type="entry name" value="ABC TRANSPORTER PERMEASE PROTEIN MG189-RELATED-RELATED"/>
    <property type="match status" value="1"/>
</dbReference>
<evidence type="ECO:0000313" key="9">
    <source>
        <dbReference type="EMBL" id="MBD1382275.1"/>
    </source>
</evidence>
<feature type="transmembrane region" description="Helical" evidence="7">
    <location>
        <begin position="259"/>
        <end position="278"/>
    </location>
</feature>
<keyword evidence="2 7" id="KW-0813">Transport</keyword>
<evidence type="ECO:0000259" key="8">
    <source>
        <dbReference type="PROSITE" id="PS50928"/>
    </source>
</evidence>
<feature type="transmembrane region" description="Helical" evidence="7">
    <location>
        <begin position="201"/>
        <end position="226"/>
    </location>
</feature>
<dbReference type="PANTHER" id="PTHR43744:SF6">
    <property type="entry name" value="ABC TRANSPORTER PERMEASE PROTEIN YESQ-RELATED"/>
    <property type="match status" value="1"/>
</dbReference>
<keyword evidence="10" id="KW-1185">Reference proteome</keyword>
<feature type="transmembrane region" description="Helical" evidence="7">
    <location>
        <begin position="22"/>
        <end position="47"/>
    </location>
</feature>
<feature type="transmembrane region" description="Helical" evidence="7">
    <location>
        <begin position="90"/>
        <end position="114"/>
    </location>
</feature>
<feature type="domain" description="ABC transmembrane type-1" evidence="8">
    <location>
        <begin position="86"/>
        <end position="277"/>
    </location>
</feature>
<comment type="subcellular location">
    <subcellularLocation>
        <location evidence="1 7">Cell membrane</location>
        <topology evidence="1 7">Multi-pass membrane protein</topology>
    </subcellularLocation>
</comment>
<dbReference type="Pfam" id="PF00528">
    <property type="entry name" value="BPD_transp_1"/>
    <property type="match status" value="1"/>
</dbReference>
<evidence type="ECO:0000256" key="1">
    <source>
        <dbReference type="ARBA" id="ARBA00004651"/>
    </source>
</evidence>
<keyword evidence="5 7" id="KW-1133">Transmembrane helix</keyword>
<feature type="transmembrane region" description="Helical" evidence="7">
    <location>
        <begin position="162"/>
        <end position="180"/>
    </location>
</feature>
<comment type="similarity">
    <text evidence="7">Belongs to the binding-protein-dependent transport system permease family.</text>
</comment>
<organism evidence="9 10">
    <name type="scientific">Metabacillus arenae</name>
    <dbReference type="NCBI Taxonomy" id="2771434"/>
    <lineage>
        <taxon>Bacteria</taxon>
        <taxon>Bacillati</taxon>
        <taxon>Bacillota</taxon>
        <taxon>Bacilli</taxon>
        <taxon>Bacillales</taxon>
        <taxon>Bacillaceae</taxon>
        <taxon>Metabacillus</taxon>
    </lineage>
</organism>
<dbReference type="PROSITE" id="PS50928">
    <property type="entry name" value="ABC_TM1"/>
    <property type="match status" value="1"/>
</dbReference>
<sequence length="293" mass="33489">MAKSEYSGIIGKLEMKKRGIKVVYWLLFSVMVLISAVCIFPPLWIMLSSLKDIKEFFTVPPTIIPQSFHPEKLWEAWNTLNFGRIYLNTIQYTAGVVVFTVIFNGLMGYFLSILKPKGSSLVMLLVLWTMLLPNTLGMVPVFKTIIDFPLLNLNFTNTYWPMWMMAGANAFVIIVFKSFFDGIPKALIEAARIDGCSVVGIFFRIILPLSKPVIIAVTILTITRAWEDFFWPYMVLKDESSWTVIVAIFNMKDIYPMDVQFIALTFAIIPPAIIFIFFQKYIMYGFNLSGIKG</sequence>
<dbReference type="Gene3D" id="1.10.3720.10">
    <property type="entry name" value="MetI-like"/>
    <property type="match status" value="1"/>
</dbReference>
<evidence type="ECO:0000256" key="3">
    <source>
        <dbReference type="ARBA" id="ARBA00022475"/>
    </source>
</evidence>
<keyword evidence="6 7" id="KW-0472">Membrane</keyword>
<proteinExistence type="inferred from homology"/>
<evidence type="ECO:0000256" key="2">
    <source>
        <dbReference type="ARBA" id="ARBA00022448"/>
    </source>
</evidence>
<dbReference type="CDD" id="cd06261">
    <property type="entry name" value="TM_PBP2"/>
    <property type="match status" value="1"/>
</dbReference>
<feature type="transmembrane region" description="Helical" evidence="7">
    <location>
        <begin position="121"/>
        <end position="142"/>
    </location>
</feature>
<gene>
    <name evidence="9" type="ORF">IC621_18810</name>
</gene>
<dbReference type="AlphaFoldDB" id="A0A926NK70"/>
<evidence type="ECO:0000256" key="6">
    <source>
        <dbReference type="ARBA" id="ARBA00023136"/>
    </source>
</evidence>
<accession>A0A926NK70</accession>
<dbReference type="GO" id="GO:0055085">
    <property type="term" value="P:transmembrane transport"/>
    <property type="evidence" value="ECO:0007669"/>
    <property type="project" value="InterPro"/>
</dbReference>
<dbReference type="InterPro" id="IPR035906">
    <property type="entry name" value="MetI-like_sf"/>
</dbReference>
<dbReference type="SUPFAM" id="SSF161098">
    <property type="entry name" value="MetI-like"/>
    <property type="match status" value="1"/>
</dbReference>
<evidence type="ECO:0000256" key="4">
    <source>
        <dbReference type="ARBA" id="ARBA00022692"/>
    </source>
</evidence>
<evidence type="ECO:0000256" key="7">
    <source>
        <dbReference type="RuleBase" id="RU363032"/>
    </source>
</evidence>
<comment type="caution">
    <text evidence="9">The sequence shown here is derived from an EMBL/GenBank/DDBJ whole genome shotgun (WGS) entry which is preliminary data.</text>
</comment>
<protein>
    <submittedName>
        <fullName evidence="9">Carbohydrate ABC transporter permease</fullName>
    </submittedName>
</protein>
<dbReference type="EMBL" id="JACXAI010000027">
    <property type="protein sequence ID" value="MBD1382275.1"/>
    <property type="molecule type" value="Genomic_DNA"/>
</dbReference>
<dbReference type="InterPro" id="IPR000515">
    <property type="entry name" value="MetI-like"/>
</dbReference>
<dbReference type="GO" id="GO:0005886">
    <property type="term" value="C:plasma membrane"/>
    <property type="evidence" value="ECO:0007669"/>
    <property type="project" value="UniProtKB-SubCell"/>
</dbReference>
<evidence type="ECO:0000313" key="10">
    <source>
        <dbReference type="Proteomes" id="UP000626844"/>
    </source>
</evidence>